<dbReference type="PROSITE" id="PS50885">
    <property type="entry name" value="HAMP"/>
    <property type="match status" value="1"/>
</dbReference>
<dbReference type="InterPro" id="IPR003661">
    <property type="entry name" value="HisK_dim/P_dom"/>
</dbReference>
<evidence type="ECO:0000256" key="8">
    <source>
        <dbReference type="ARBA" id="ARBA00022989"/>
    </source>
</evidence>
<evidence type="ECO:0000256" key="3">
    <source>
        <dbReference type="ARBA" id="ARBA00012438"/>
    </source>
</evidence>
<keyword evidence="10 11" id="KW-0472">Membrane</keyword>
<dbReference type="InterPro" id="IPR003594">
    <property type="entry name" value="HATPase_dom"/>
</dbReference>
<feature type="transmembrane region" description="Helical" evidence="11">
    <location>
        <begin position="12"/>
        <end position="32"/>
    </location>
</feature>
<dbReference type="GO" id="GO:0005524">
    <property type="term" value="F:ATP binding"/>
    <property type="evidence" value="ECO:0007669"/>
    <property type="project" value="UniProtKB-KW"/>
</dbReference>
<evidence type="ECO:0000256" key="11">
    <source>
        <dbReference type="SAM" id="Phobius"/>
    </source>
</evidence>
<keyword evidence="7" id="KW-0418">Kinase</keyword>
<comment type="catalytic activity">
    <reaction evidence="1">
        <text>ATP + protein L-histidine = ADP + protein N-phospho-L-histidine.</text>
        <dbReference type="EC" id="2.7.13.3"/>
    </reaction>
</comment>
<keyword evidence="4" id="KW-0597">Phosphoprotein</keyword>
<dbReference type="Gene3D" id="6.10.340.10">
    <property type="match status" value="1"/>
</dbReference>
<evidence type="ECO:0000256" key="1">
    <source>
        <dbReference type="ARBA" id="ARBA00000085"/>
    </source>
</evidence>
<dbReference type="InterPro" id="IPR004358">
    <property type="entry name" value="Sig_transdc_His_kin-like_C"/>
</dbReference>
<dbReference type="SMART" id="SM00388">
    <property type="entry name" value="HisKA"/>
    <property type="match status" value="1"/>
</dbReference>
<evidence type="ECO:0000256" key="4">
    <source>
        <dbReference type="ARBA" id="ARBA00022553"/>
    </source>
</evidence>
<feature type="transmembrane region" description="Helical" evidence="11">
    <location>
        <begin position="162"/>
        <end position="182"/>
    </location>
</feature>
<evidence type="ECO:0000256" key="7">
    <source>
        <dbReference type="ARBA" id="ARBA00022777"/>
    </source>
</evidence>
<organism evidence="14 15">
    <name type="scientific">Granulicella cerasi</name>
    <dbReference type="NCBI Taxonomy" id="741063"/>
    <lineage>
        <taxon>Bacteria</taxon>
        <taxon>Pseudomonadati</taxon>
        <taxon>Acidobacteriota</taxon>
        <taxon>Terriglobia</taxon>
        <taxon>Terriglobales</taxon>
        <taxon>Acidobacteriaceae</taxon>
        <taxon>Granulicella</taxon>
    </lineage>
</organism>
<sequence>MDSSASLTKRLIAAVLLLEFVAAVALIVTVWSHERDVQFSAFKANLRAHSNALFGALQEAATKDGSISLYSVGLTIPPRAVYEITEQGGGALGSQGQVPHITAAAGSFVEAKVANEPYLFYVLSGGRAIDPGKPFAVYHHVRIVFGLPVHRVWHEVDESVRFFAWATLALLGLTALLMSWLIRRLLTPIKELAREAEAIEVDSWVFSPPASSMRLVELRPLASAIEKSIARLQRSFDQQRRFTSDAAHELKTDLAIVKSSLQLLNMKQRDADAYQKGISVGLEDIGRLESTVQKMLTLARLEQHPTSASQQCDFTEAVLEALTQCMSYAELKEVNLRSTIQPEVQALISKEDALLLCSNLLMNALQHSPMGGAIHISLAQEDDHLHLRVKDYGSGVADADLPHVFEPFYRGDVSRSRKTGGTGLGLAICKAICDRAQGAIAIGNHQDRGALVEVRLPVRR</sequence>
<feature type="domain" description="Histidine kinase" evidence="12">
    <location>
        <begin position="245"/>
        <end position="460"/>
    </location>
</feature>
<evidence type="ECO:0000259" key="12">
    <source>
        <dbReference type="PROSITE" id="PS50109"/>
    </source>
</evidence>
<dbReference type="SUPFAM" id="SSF47384">
    <property type="entry name" value="Homodimeric domain of signal transducing histidine kinase"/>
    <property type="match status" value="1"/>
</dbReference>
<comment type="caution">
    <text evidence="14">The sequence shown here is derived from an EMBL/GenBank/DDBJ whole genome shotgun (WGS) entry which is preliminary data.</text>
</comment>
<evidence type="ECO:0000313" key="14">
    <source>
        <dbReference type="EMBL" id="MFC6645374.1"/>
    </source>
</evidence>
<keyword evidence="14" id="KW-0067">ATP-binding</keyword>
<evidence type="ECO:0000256" key="10">
    <source>
        <dbReference type="ARBA" id="ARBA00023136"/>
    </source>
</evidence>
<dbReference type="SMART" id="SM00387">
    <property type="entry name" value="HATPase_c"/>
    <property type="match status" value="1"/>
</dbReference>
<gene>
    <name evidence="14" type="ORF">ACFQBQ_07195</name>
</gene>
<dbReference type="CDD" id="cd00082">
    <property type="entry name" value="HisKA"/>
    <property type="match status" value="1"/>
</dbReference>
<evidence type="ECO:0000256" key="2">
    <source>
        <dbReference type="ARBA" id="ARBA00004370"/>
    </source>
</evidence>
<protein>
    <recommendedName>
        <fullName evidence="3">histidine kinase</fullName>
        <ecNumber evidence="3">2.7.13.3</ecNumber>
    </recommendedName>
</protein>
<keyword evidence="6 11" id="KW-0812">Transmembrane</keyword>
<dbReference type="Proteomes" id="UP001596391">
    <property type="component" value="Unassembled WGS sequence"/>
</dbReference>
<reference evidence="15" key="1">
    <citation type="journal article" date="2019" name="Int. J. Syst. Evol. Microbiol.">
        <title>The Global Catalogue of Microorganisms (GCM) 10K type strain sequencing project: providing services to taxonomists for standard genome sequencing and annotation.</title>
        <authorList>
            <consortium name="The Broad Institute Genomics Platform"/>
            <consortium name="The Broad Institute Genome Sequencing Center for Infectious Disease"/>
            <person name="Wu L."/>
            <person name="Ma J."/>
        </authorList>
    </citation>
    <scope>NUCLEOTIDE SEQUENCE [LARGE SCALE GENOMIC DNA]</scope>
    <source>
        <strain evidence="15">CGMCC 1.16026</strain>
    </source>
</reference>
<feature type="domain" description="HAMP" evidence="13">
    <location>
        <begin position="183"/>
        <end position="237"/>
    </location>
</feature>
<dbReference type="Pfam" id="PF00512">
    <property type="entry name" value="HisKA"/>
    <property type="match status" value="1"/>
</dbReference>
<dbReference type="InterPro" id="IPR050428">
    <property type="entry name" value="TCS_sensor_his_kinase"/>
</dbReference>
<keyword evidence="15" id="KW-1185">Reference proteome</keyword>
<dbReference type="InterPro" id="IPR003660">
    <property type="entry name" value="HAMP_dom"/>
</dbReference>
<dbReference type="PANTHER" id="PTHR45436">
    <property type="entry name" value="SENSOR HISTIDINE KINASE YKOH"/>
    <property type="match status" value="1"/>
</dbReference>
<keyword evidence="8 11" id="KW-1133">Transmembrane helix</keyword>
<dbReference type="Gene3D" id="3.30.565.10">
    <property type="entry name" value="Histidine kinase-like ATPase, C-terminal domain"/>
    <property type="match status" value="1"/>
</dbReference>
<evidence type="ECO:0000256" key="6">
    <source>
        <dbReference type="ARBA" id="ARBA00022692"/>
    </source>
</evidence>
<keyword evidence="5" id="KW-0808">Transferase</keyword>
<name>A0ABW1Z7E6_9BACT</name>
<dbReference type="PANTHER" id="PTHR45436:SF5">
    <property type="entry name" value="SENSOR HISTIDINE KINASE TRCS"/>
    <property type="match status" value="1"/>
</dbReference>
<dbReference type="PROSITE" id="PS50109">
    <property type="entry name" value="HIS_KIN"/>
    <property type="match status" value="1"/>
</dbReference>
<comment type="subcellular location">
    <subcellularLocation>
        <location evidence="2">Membrane</location>
    </subcellularLocation>
</comment>
<dbReference type="Gene3D" id="1.10.287.130">
    <property type="match status" value="1"/>
</dbReference>
<dbReference type="PRINTS" id="PR00344">
    <property type="entry name" value="BCTRLSENSOR"/>
</dbReference>
<dbReference type="EMBL" id="JBHSWI010000001">
    <property type="protein sequence ID" value="MFC6645374.1"/>
    <property type="molecule type" value="Genomic_DNA"/>
</dbReference>
<accession>A0ABW1Z7E6</accession>
<keyword evidence="14" id="KW-0547">Nucleotide-binding</keyword>
<evidence type="ECO:0000256" key="9">
    <source>
        <dbReference type="ARBA" id="ARBA00023012"/>
    </source>
</evidence>
<dbReference type="InterPro" id="IPR036097">
    <property type="entry name" value="HisK_dim/P_sf"/>
</dbReference>
<dbReference type="RefSeq" id="WP_263371750.1">
    <property type="nucleotide sequence ID" value="NZ_JAGSYD010000003.1"/>
</dbReference>
<evidence type="ECO:0000313" key="15">
    <source>
        <dbReference type="Proteomes" id="UP001596391"/>
    </source>
</evidence>
<dbReference type="InterPro" id="IPR036890">
    <property type="entry name" value="HATPase_C_sf"/>
</dbReference>
<dbReference type="Pfam" id="PF02518">
    <property type="entry name" value="HATPase_c"/>
    <property type="match status" value="1"/>
</dbReference>
<keyword evidence="9" id="KW-0902">Two-component regulatory system</keyword>
<dbReference type="InterPro" id="IPR005467">
    <property type="entry name" value="His_kinase_dom"/>
</dbReference>
<dbReference type="EC" id="2.7.13.3" evidence="3"/>
<proteinExistence type="predicted"/>
<evidence type="ECO:0000259" key="13">
    <source>
        <dbReference type="PROSITE" id="PS50885"/>
    </source>
</evidence>
<evidence type="ECO:0000256" key="5">
    <source>
        <dbReference type="ARBA" id="ARBA00022679"/>
    </source>
</evidence>
<dbReference type="SUPFAM" id="SSF55874">
    <property type="entry name" value="ATPase domain of HSP90 chaperone/DNA topoisomerase II/histidine kinase"/>
    <property type="match status" value="1"/>
</dbReference>